<dbReference type="Pfam" id="PF00145">
    <property type="entry name" value="DNA_methylase"/>
    <property type="match status" value="2"/>
</dbReference>
<keyword evidence="4 6" id="KW-0949">S-adenosyl-L-methionine</keyword>
<dbReference type="AlphaFoldDB" id="A0A1Y4LIH4"/>
<keyword evidence="5" id="KW-0680">Restriction system</keyword>
<dbReference type="Gene3D" id="3.40.50.150">
    <property type="entry name" value="Vaccinia Virus protein VP39"/>
    <property type="match status" value="1"/>
</dbReference>
<dbReference type="EC" id="2.1.1.37" evidence="1"/>
<evidence type="ECO:0000313" key="8">
    <source>
        <dbReference type="EMBL" id="OUP56516.1"/>
    </source>
</evidence>
<organism evidence="8 9">
    <name type="scientific">Butyricicoccus pullicaecorum</name>
    <dbReference type="NCBI Taxonomy" id="501571"/>
    <lineage>
        <taxon>Bacteria</taxon>
        <taxon>Bacillati</taxon>
        <taxon>Bacillota</taxon>
        <taxon>Clostridia</taxon>
        <taxon>Eubacteriales</taxon>
        <taxon>Butyricicoccaceae</taxon>
        <taxon>Butyricicoccus</taxon>
    </lineage>
</organism>
<feature type="active site" evidence="6">
    <location>
        <position position="77"/>
    </location>
</feature>
<dbReference type="Gene3D" id="3.90.120.10">
    <property type="entry name" value="DNA Methylase, subunit A, domain 2"/>
    <property type="match status" value="2"/>
</dbReference>
<dbReference type="InterPro" id="IPR050750">
    <property type="entry name" value="C5-MTase"/>
</dbReference>
<dbReference type="InterPro" id="IPR001525">
    <property type="entry name" value="C5_MeTfrase"/>
</dbReference>
<evidence type="ECO:0000256" key="4">
    <source>
        <dbReference type="ARBA" id="ARBA00022691"/>
    </source>
</evidence>
<reference evidence="9" key="1">
    <citation type="submission" date="2017-04" db="EMBL/GenBank/DDBJ databases">
        <title>Function of individual gut microbiota members based on whole genome sequencing of pure cultures obtained from chicken caecum.</title>
        <authorList>
            <person name="Medvecky M."/>
            <person name="Cejkova D."/>
            <person name="Polansky O."/>
            <person name="Karasova D."/>
            <person name="Kubasova T."/>
            <person name="Cizek A."/>
            <person name="Rychlik I."/>
        </authorList>
    </citation>
    <scope>NUCLEOTIDE SEQUENCE [LARGE SCALE GENOMIC DNA]</scope>
    <source>
        <strain evidence="9">An179</strain>
    </source>
</reference>
<name>A0A1Y4LIH4_9FIRM</name>
<dbReference type="GO" id="GO:0032259">
    <property type="term" value="P:methylation"/>
    <property type="evidence" value="ECO:0007669"/>
    <property type="project" value="UniProtKB-KW"/>
</dbReference>
<dbReference type="Proteomes" id="UP000195326">
    <property type="component" value="Unassembled WGS sequence"/>
</dbReference>
<evidence type="ECO:0000256" key="6">
    <source>
        <dbReference type="PROSITE-ProRule" id="PRU01016"/>
    </source>
</evidence>
<comment type="caution">
    <text evidence="8">The sequence shown here is derived from an EMBL/GenBank/DDBJ whole genome shotgun (WGS) entry which is preliminary data.</text>
</comment>
<comment type="similarity">
    <text evidence="6 7">Belongs to the class I-like SAM-binding methyltransferase superfamily. C5-methyltransferase family.</text>
</comment>
<evidence type="ECO:0000256" key="7">
    <source>
        <dbReference type="RuleBase" id="RU000416"/>
    </source>
</evidence>
<dbReference type="PANTHER" id="PTHR46098:SF1">
    <property type="entry name" value="TRNA (CYTOSINE(38)-C(5))-METHYLTRANSFERASE"/>
    <property type="match status" value="1"/>
</dbReference>
<evidence type="ECO:0000313" key="9">
    <source>
        <dbReference type="Proteomes" id="UP000195326"/>
    </source>
</evidence>
<sequence>MEQMTFLDFFAGIGGFRKGFELCGMRCVGHCEIDKYADRSYRAIHDVKEDEWYAADITKVAPADLPRADLWAGGFPCQDISVAGRQRGLDGARSGLFFTLAQLVKGQSPENRPTWIVLENVKNLLSIHGGWDFATVLDTLASLGYHIEYGLLNTKYFGPPQNRERVFIVACRHPGAGRGPKIFPVPAGSGKALIQLIGGMQGQRVYDPAGISVTMAAQSGGWGGKTGLYFVDLCNGNPKLTDHARCIKAKYNSGITNRGGDNSGVLISPAGMDKEAVLSFVDICTGKAKLTRESRCILSAYNRTISNWGGSSGVFYGCRAVVTPDREEKRQNGRRIKNCGEPSFTITAQDRHGVLFQDCDECPYGMRIREATKKGYDVARCGDSINLSFPESKTRRGRVGKDLAMTLETSCNQGTAFAGCGLIRRLTPRECWRLQGFTDEMFDKARVVNSDNQLYRQAGNSVTVPVIYAIGKQILAAQKALEHGE</sequence>
<evidence type="ECO:0000256" key="3">
    <source>
        <dbReference type="ARBA" id="ARBA00022679"/>
    </source>
</evidence>
<dbReference type="SUPFAM" id="SSF53335">
    <property type="entry name" value="S-adenosyl-L-methionine-dependent methyltransferases"/>
    <property type="match status" value="1"/>
</dbReference>
<dbReference type="RefSeq" id="WP_087415538.1">
    <property type="nucleotide sequence ID" value="NZ_NFKL01000018.1"/>
</dbReference>
<dbReference type="PRINTS" id="PR00105">
    <property type="entry name" value="C5METTRFRASE"/>
</dbReference>
<keyword evidence="2 6" id="KW-0489">Methyltransferase</keyword>
<keyword evidence="3 6" id="KW-0808">Transferase</keyword>
<proteinExistence type="inferred from homology"/>
<dbReference type="InterPro" id="IPR029063">
    <property type="entry name" value="SAM-dependent_MTases_sf"/>
</dbReference>
<dbReference type="PANTHER" id="PTHR46098">
    <property type="entry name" value="TRNA (CYTOSINE(38)-C(5))-METHYLTRANSFERASE"/>
    <property type="match status" value="1"/>
</dbReference>
<accession>A0A1Y4LIH4</accession>
<protein>
    <recommendedName>
        <fullName evidence="1">DNA (cytosine-5-)-methyltransferase</fullName>
        <ecNumber evidence="1">2.1.1.37</ecNumber>
    </recommendedName>
</protein>
<evidence type="ECO:0000256" key="5">
    <source>
        <dbReference type="ARBA" id="ARBA00022747"/>
    </source>
</evidence>
<evidence type="ECO:0000256" key="1">
    <source>
        <dbReference type="ARBA" id="ARBA00011975"/>
    </source>
</evidence>
<dbReference type="PROSITE" id="PS00095">
    <property type="entry name" value="C5_MTASE_2"/>
    <property type="match status" value="1"/>
</dbReference>
<dbReference type="GO" id="GO:0009307">
    <property type="term" value="P:DNA restriction-modification system"/>
    <property type="evidence" value="ECO:0007669"/>
    <property type="project" value="UniProtKB-KW"/>
</dbReference>
<dbReference type="NCBIfam" id="TIGR00675">
    <property type="entry name" value="dcm"/>
    <property type="match status" value="1"/>
</dbReference>
<dbReference type="EMBL" id="NFKL01000018">
    <property type="protein sequence ID" value="OUP56516.1"/>
    <property type="molecule type" value="Genomic_DNA"/>
</dbReference>
<dbReference type="GO" id="GO:0003886">
    <property type="term" value="F:DNA (cytosine-5-)-methyltransferase activity"/>
    <property type="evidence" value="ECO:0007669"/>
    <property type="project" value="UniProtKB-EC"/>
</dbReference>
<dbReference type="PROSITE" id="PS51679">
    <property type="entry name" value="SAM_MT_C5"/>
    <property type="match status" value="1"/>
</dbReference>
<dbReference type="InterPro" id="IPR031303">
    <property type="entry name" value="C5_meth_CS"/>
</dbReference>
<evidence type="ECO:0000256" key="2">
    <source>
        <dbReference type="ARBA" id="ARBA00022603"/>
    </source>
</evidence>
<gene>
    <name evidence="8" type="ORF">B5F15_12380</name>
</gene>